<accession>A0A239E1T8</accession>
<protein>
    <submittedName>
        <fullName evidence="2">AMP-binding enzyme</fullName>
    </submittedName>
</protein>
<sequence length="240" mass="25198">MNVRPALSHLLDRVPADVVAVDGELEYGALADAAHYLAECLGRAGVGRGSRVGVLVAGGAEFTVVLCALDSLGATVVLLRHTDMPHVVLDRMRRGDVAVVLGHVRTEHVLDDVLFEAAVVELPTVVADEYTLVAVSESASDERQREIVFFSGCGSDVRMCWESLVKAGAEWASSARVRAGSTVTIDAGATGVKAVTALVAGLSVGATVAFRTPETSVALHPSAYRSREVLVRRPARVSVG</sequence>
<keyword evidence="3" id="KW-1185">Reference proteome</keyword>
<evidence type="ECO:0000259" key="1">
    <source>
        <dbReference type="Pfam" id="PF00501"/>
    </source>
</evidence>
<dbReference type="Proteomes" id="UP000198327">
    <property type="component" value="Unassembled WGS sequence"/>
</dbReference>
<dbReference type="InterPro" id="IPR042099">
    <property type="entry name" value="ANL_N_sf"/>
</dbReference>
<dbReference type="SUPFAM" id="SSF56801">
    <property type="entry name" value="Acetyl-CoA synthetase-like"/>
    <property type="match status" value="1"/>
</dbReference>
<organism evidence="2 3">
    <name type="scientific">Rhodococcoides kyotonense</name>
    <dbReference type="NCBI Taxonomy" id="398843"/>
    <lineage>
        <taxon>Bacteria</taxon>
        <taxon>Bacillati</taxon>
        <taxon>Actinomycetota</taxon>
        <taxon>Actinomycetes</taxon>
        <taxon>Mycobacteriales</taxon>
        <taxon>Nocardiaceae</taxon>
        <taxon>Rhodococcoides</taxon>
    </lineage>
</organism>
<dbReference type="Gene3D" id="3.40.50.12780">
    <property type="entry name" value="N-terminal domain of ligase-like"/>
    <property type="match status" value="1"/>
</dbReference>
<dbReference type="AlphaFoldDB" id="A0A239E1T8"/>
<dbReference type="RefSeq" id="WP_089243228.1">
    <property type="nucleotide sequence ID" value="NZ_FZOW01000002.1"/>
</dbReference>
<evidence type="ECO:0000313" key="3">
    <source>
        <dbReference type="Proteomes" id="UP000198327"/>
    </source>
</evidence>
<gene>
    <name evidence="2" type="ORF">SAMN05421642_102155</name>
</gene>
<dbReference type="InterPro" id="IPR000873">
    <property type="entry name" value="AMP-dep_synth/lig_dom"/>
</dbReference>
<evidence type="ECO:0000313" key="2">
    <source>
        <dbReference type="EMBL" id="SNS38567.1"/>
    </source>
</evidence>
<feature type="domain" description="AMP-dependent synthetase/ligase" evidence="1">
    <location>
        <begin position="19"/>
        <end position="127"/>
    </location>
</feature>
<proteinExistence type="predicted"/>
<name>A0A239E1T8_9NOCA</name>
<reference evidence="3" key="1">
    <citation type="submission" date="2017-06" db="EMBL/GenBank/DDBJ databases">
        <authorList>
            <person name="Varghese N."/>
            <person name="Submissions S."/>
        </authorList>
    </citation>
    <scope>NUCLEOTIDE SEQUENCE [LARGE SCALE GENOMIC DNA]</scope>
    <source>
        <strain evidence="3">JCM 23211</strain>
    </source>
</reference>
<dbReference type="OrthoDB" id="9992108at2"/>
<dbReference type="EMBL" id="FZOW01000002">
    <property type="protein sequence ID" value="SNS38567.1"/>
    <property type="molecule type" value="Genomic_DNA"/>
</dbReference>
<dbReference type="Pfam" id="PF00501">
    <property type="entry name" value="AMP-binding"/>
    <property type="match status" value="1"/>
</dbReference>